<evidence type="ECO:0000256" key="7">
    <source>
        <dbReference type="HAMAP-Rule" id="MF_00701"/>
    </source>
</evidence>
<protein>
    <recommendedName>
        <fullName evidence="7">DNA primase large subunit PriL</fullName>
    </recommendedName>
</protein>
<dbReference type="OrthoDB" id="46081at2157"/>
<comment type="caution">
    <text evidence="9">The sequence shown here is derived from an EMBL/GenBank/DDBJ whole genome shotgun (WGS) entry which is preliminary data.</text>
</comment>
<dbReference type="Pfam" id="PF26466">
    <property type="entry name" value="DNA_primase_lrg_N"/>
    <property type="match status" value="1"/>
</dbReference>
<dbReference type="InterPro" id="IPR058560">
    <property type="entry name" value="DNA_primase_C"/>
</dbReference>
<organism evidence="9 10">
    <name type="scientific">Pyrobaculum aerophilum</name>
    <dbReference type="NCBI Taxonomy" id="13773"/>
    <lineage>
        <taxon>Archaea</taxon>
        <taxon>Thermoproteota</taxon>
        <taxon>Thermoprotei</taxon>
        <taxon>Thermoproteales</taxon>
        <taxon>Thermoproteaceae</taxon>
        <taxon>Pyrobaculum</taxon>
    </lineage>
</organism>
<dbReference type="EMBL" id="NMUF01000003">
    <property type="protein sequence ID" value="RFB00135.1"/>
    <property type="molecule type" value="Genomic_DNA"/>
</dbReference>
<dbReference type="RefSeq" id="WP_116430382.1">
    <property type="nucleotide sequence ID" value="NZ_NMUF01000003.1"/>
</dbReference>
<feature type="binding site" evidence="7">
    <location>
        <position position="243"/>
    </location>
    <ligand>
        <name>[4Fe-4S] cluster</name>
        <dbReference type="ChEBI" id="CHEBI:49883"/>
    </ligand>
</feature>
<keyword evidence="4 7" id="KW-0479">Metal-binding</keyword>
<comment type="subunit">
    <text evidence="7">Heterodimer of a small subunit (PriS) and a large subunit (PriL).</text>
</comment>
<dbReference type="GO" id="GO:0003899">
    <property type="term" value="F:DNA-directed RNA polymerase activity"/>
    <property type="evidence" value="ECO:0007669"/>
    <property type="project" value="InterPro"/>
</dbReference>
<dbReference type="GO" id="GO:1990077">
    <property type="term" value="C:primosome complex"/>
    <property type="evidence" value="ECO:0007669"/>
    <property type="project" value="UniProtKB-KW"/>
</dbReference>
<dbReference type="GO" id="GO:0006269">
    <property type="term" value="P:DNA replication, synthesis of primer"/>
    <property type="evidence" value="ECO:0007669"/>
    <property type="project" value="UniProtKB-UniRule"/>
</dbReference>
<dbReference type="GO" id="GO:0046872">
    <property type="term" value="F:metal ion binding"/>
    <property type="evidence" value="ECO:0007669"/>
    <property type="project" value="UniProtKB-KW"/>
</dbReference>
<dbReference type="GO" id="GO:0051539">
    <property type="term" value="F:4 iron, 4 sulfur cluster binding"/>
    <property type="evidence" value="ECO:0007669"/>
    <property type="project" value="UniProtKB-UniRule"/>
</dbReference>
<gene>
    <name evidence="7" type="primary">priL</name>
    <name evidence="9" type="ORF">CGL52_01995</name>
</gene>
<name>A0A371R6L4_9CREN</name>
<keyword evidence="3 7" id="KW-0235">DNA replication</keyword>
<dbReference type="CDD" id="cd06560">
    <property type="entry name" value="PriL"/>
    <property type="match status" value="1"/>
</dbReference>
<dbReference type="HAMAP" id="MF_00701">
    <property type="entry name" value="DNA_primase_lrg_arc"/>
    <property type="match status" value="1"/>
</dbReference>
<dbReference type="InterPro" id="IPR023642">
    <property type="entry name" value="DNA_primase_lsu_PriL"/>
</dbReference>
<dbReference type="Pfam" id="PF04104">
    <property type="entry name" value="DNA_primase_lrg"/>
    <property type="match status" value="1"/>
</dbReference>
<keyword evidence="5 7" id="KW-0408">Iron</keyword>
<dbReference type="GO" id="GO:0006270">
    <property type="term" value="P:DNA replication initiation"/>
    <property type="evidence" value="ECO:0007669"/>
    <property type="project" value="TreeGrafter"/>
</dbReference>
<accession>A0A371R6L4</accession>
<reference evidence="9 10" key="1">
    <citation type="submission" date="2017-07" db="EMBL/GenBank/DDBJ databases">
        <title>Draft genome sequence of aerobic hyperthermophilic archaea, Pyrobaculum aerophilum YKB31 and YKB32.</title>
        <authorList>
            <person name="Mochizuki T."/>
            <person name="Berliner A.J."/>
            <person name="Yoshida-Takashima Y."/>
            <person name="Takaki Y."/>
            <person name="Nunoura T."/>
            <person name="Takai K."/>
        </authorList>
    </citation>
    <scope>NUCLEOTIDE SEQUENCE [LARGE SCALE GENOMIC DNA]</scope>
    <source>
        <strain evidence="9 10">YKB32</strain>
    </source>
</reference>
<dbReference type="PANTHER" id="PTHR10537:SF3">
    <property type="entry name" value="DNA PRIMASE LARGE SUBUNIT"/>
    <property type="match status" value="1"/>
</dbReference>
<keyword evidence="2 7" id="KW-0639">Primosome</keyword>
<keyword evidence="1 7" id="KW-0004">4Fe-4S</keyword>
<dbReference type="AlphaFoldDB" id="A0A371R6L4"/>
<evidence type="ECO:0000259" key="8">
    <source>
        <dbReference type="Pfam" id="PF04104"/>
    </source>
</evidence>
<dbReference type="SUPFAM" id="SSF140914">
    <property type="entry name" value="PriB N-terminal domain-like"/>
    <property type="match status" value="1"/>
</dbReference>
<evidence type="ECO:0000256" key="3">
    <source>
        <dbReference type="ARBA" id="ARBA00022705"/>
    </source>
</evidence>
<feature type="domain" description="DNA primase large subunit C-terminal" evidence="8">
    <location>
        <begin position="239"/>
        <end position="327"/>
    </location>
</feature>
<sequence length="349" mass="39219">MTCDVSSRELACYFPFLNKSSSYLSKRGFVLDIVLQDKSLIERSIARLRKSLSREPYNLRLCLDSPEEEAVAARLALYIAAATKNNYILKRFADSESKNFSETLKKTPGIQNLNCKIEIGKDLGIIAKPAQDVVTGIINAAFKTPVAIKWTSYLRYAPPDPFWAMINRVVVKGWVILPLDDFERILEEAYEEQILRIASENELAVGRVSASIDMSLIEDLLRKYAQRPVNITKLSTEGPDPPCMKAILDALKAGENLPHTARFAIATYLLHKGWEVEQIVDLFRTSPDFNEKITRYQVQHIAGQVGGRKEYAVPSCETMNSWGLCPTNLGCGVKNPLQYGRRVAIKKSN</sequence>
<feature type="binding site" evidence="7">
    <location>
        <position position="316"/>
    </location>
    <ligand>
        <name>[4Fe-4S] cluster</name>
        <dbReference type="ChEBI" id="CHEBI:49883"/>
    </ligand>
</feature>
<evidence type="ECO:0000256" key="4">
    <source>
        <dbReference type="ARBA" id="ARBA00022723"/>
    </source>
</evidence>
<evidence type="ECO:0000256" key="6">
    <source>
        <dbReference type="ARBA" id="ARBA00023014"/>
    </source>
</evidence>
<comment type="similarity">
    <text evidence="7">Belongs to the eukaryotic-type primase large subunit family.</text>
</comment>
<evidence type="ECO:0000256" key="1">
    <source>
        <dbReference type="ARBA" id="ARBA00022485"/>
    </source>
</evidence>
<proteinExistence type="inferred from homology"/>
<evidence type="ECO:0000256" key="2">
    <source>
        <dbReference type="ARBA" id="ARBA00022515"/>
    </source>
</evidence>
<evidence type="ECO:0000313" key="10">
    <source>
        <dbReference type="Proteomes" id="UP000256877"/>
    </source>
</evidence>
<dbReference type="InterPro" id="IPR007238">
    <property type="entry name" value="DNA_primase_lsu_euk/arc"/>
</dbReference>
<dbReference type="PANTHER" id="PTHR10537">
    <property type="entry name" value="DNA PRIMASE LARGE SUBUNIT"/>
    <property type="match status" value="1"/>
</dbReference>
<feature type="binding site" evidence="7">
    <location>
        <position position="331"/>
    </location>
    <ligand>
        <name>[4Fe-4S] cluster</name>
        <dbReference type="ChEBI" id="CHEBI:49883"/>
    </ligand>
</feature>
<evidence type="ECO:0000313" key="9">
    <source>
        <dbReference type="EMBL" id="RFB00135.1"/>
    </source>
</evidence>
<evidence type="ECO:0000256" key="5">
    <source>
        <dbReference type="ARBA" id="ARBA00023004"/>
    </source>
</evidence>
<comment type="function">
    <text evidence="7">Regulatory subunit of DNA primase, an RNA polymerase that catalyzes the synthesis of short RNA molecules used as primers for DNA polymerase during DNA replication. Stabilizes and modulates the activity of the small subunit, increasing the rate of DNA synthesis, and conferring RNA synthesis capability. The DNA polymerase activity may enable DNA primase to also catalyze primer extension after primer synthesis. May also play a role in DNA repair.</text>
</comment>
<keyword evidence="6 7" id="KW-0411">Iron-sulfur</keyword>
<feature type="binding site" evidence="7">
    <location>
        <position position="325"/>
    </location>
    <ligand>
        <name>[4Fe-4S] cluster</name>
        <dbReference type="ChEBI" id="CHEBI:49883"/>
    </ligand>
</feature>
<dbReference type="Proteomes" id="UP000256877">
    <property type="component" value="Unassembled WGS sequence"/>
</dbReference>
<comment type="cofactor">
    <cofactor evidence="7">
        <name>[4Fe-4S] cluster</name>
        <dbReference type="ChEBI" id="CHEBI:49883"/>
    </cofactor>
    <text evidence="7">Binds 1 [4Fe-4S] cluster.</text>
</comment>